<feature type="domain" description="SAP" evidence="2">
    <location>
        <begin position="13"/>
        <end position="47"/>
    </location>
</feature>
<comment type="caution">
    <text evidence="3">The sequence shown here is derived from an EMBL/GenBank/DDBJ whole genome shotgun (WGS) entry which is preliminary data.</text>
</comment>
<evidence type="ECO:0000313" key="4">
    <source>
        <dbReference type="Proteomes" id="UP000036987"/>
    </source>
</evidence>
<dbReference type="InterPro" id="IPR036361">
    <property type="entry name" value="SAP_dom_sf"/>
</dbReference>
<dbReference type="PANTHER" id="PTHR47031">
    <property type="entry name" value="SAP DNA-BINDING DOMAIN-CONTAINING PROTEIN"/>
    <property type="match status" value="1"/>
</dbReference>
<dbReference type="SUPFAM" id="SSF54928">
    <property type="entry name" value="RNA-binding domain, RBD"/>
    <property type="match status" value="1"/>
</dbReference>
<dbReference type="PROSITE" id="PS50800">
    <property type="entry name" value="SAP"/>
    <property type="match status" value="1"/>
</dbReference>
<feature type="compositionally biased region" description="Polar residues" evidence="1">
    <location>
        <begin position="546"/>
        <end position="562"/>
    </location>
</feature>
<dbReference type="SUPFAM" id="SSF68906">
    <property type="entry name" value="SAP domain"/>
    <property type="match status" value="1"/>
</dbReference>
<feature type="compositionally biased region" description="Basic and acidic residues" evidence="1">
    <location>
        <begin position="365"/>
        <end position="386"/>
    </location>
</feature>
<reference evidence="4" key="1">
    <citation type="journal article" date="2016" name="Nature">
        <title>The genome of the seagrass Zostera marina reveals angiosperm adaptation to the sea.</title>
        <authorList>
            <person name="Olsen J.L."/>
            <person name="Rouze P."/>
            <person name="Verhelst B."/>
            <person name="Lin Y.-C."/>
            <person name="Bayer T."/>
            <person name="Collen J."/>
            <person name="Dattolo E."/>
            <person name="De Paoli E."/>
            <person name="Dittami S."/>
            <person name="Maumus F."/>
            <person name="Michel G."/>
            <person name="Kersting A."/>
            <person name="Lauritano C."/>
            <person name="Lohaus R."/>
            <person name="Toepel M."/>
            <person name="Tonon T."/>
            <person name="Vanneste K."/>
            <person name="Amirebrahimi M."/>
            <person name="Brakel J."/>
            <person name="Bostroem C."/>
            <person name="Chovatia M."/>
            <person name="Grimwood J."/>
            <person name="Jenkins J.W."/>
            <person name="Jueterbock A."/>
            <person name="Mraz A."/>
            <person name="Stam W.T."/>
            <person name="Tice H."/>
            <person name="Bornberg-Bauer E."/>
            <person name="Green P.J."/>
            <person name="Pearson G.A."/>
            <person name="Procaccini G."/>
            <person name="Duarte C.M."/>
            <person name="Schmutz J."/>
            <person name="Reusch T.B.H."/>
            <person name="Van de Peer Y."/>
        </authorList>
    </citation>
    <scope>NUCLEOTIDE SEQUENCE [LARGE SCALE GENOMIC DNA]</scope>
    <source>
        <strain evidence="4">cv. Finnish</strain>
    </source>
</reference>
<dbReference type="InterPro" id="IPR035979">
    <property type="entry name" value="RBD_domain_sf"/>
</dbReference>
<dbReference type="PANTHER" id="PTHR47031:SF3">
    <property type="entry name" value="SAP DOMAIN-CONTAINING PROTEIN"/>
    <property type="match status" value="1"/>
</dbReference>
<dbReference type="OrthoDB" id="5348404at2759"/>
<dbReference type="Gene3D" id="1.10.720.30">
    <property type="entry name" value="SAP domain"/>
    <property type="match status" value="1"/>
</dbReference>
<protein>
    <submittedName>
        <fullName evidence="3">Apoptotic chromatin condensation inducer in the nucleus</fullName>
    </submittedName>
</protein>
<dbReference type="InterPro" id="IPR034257">
    <property type="entry name" value="Acinus_RRM"/>
</dbReference>
<dbReference type="InterPro" id="IPR003034">
    <property type="entry name" value="SAP_dom"/>
</dbReference>
<dbReference type="Proteomes" id="UP000036987">
    <property type="component" value="Unassembled WGS sequence"/>
</dbReference>
<dbReference type="OMA" id="SKCFVAY"/>
<dbReference type="EMBL" id="LFYR01000798">
    <property type="protein sequence ID" value="KMZ68978.1"/>
    <property type="molecule type" value="Genomic_DNA"/>
</dbReference>
<dbReference type="CDD" id="cd12432">
    <property type="entry name" value="RRM_ACINU"/>
    <property type="match status" value="1"/>
</dbReference>
<dbReference type="GO" id="GO:0003676">
    <property type="term" value="F:nucleic acid binding"/>
    <property type="evidence" value="ECO:0007669"/>
    <property type="project" value="InterPro"/>
</dbReference>
<keyword evidence="4" id="KW-1185">Reference proteome</keyword>
<sequence length="634" mass="71088">MSSPYPVLNNRPIDHWKVTELKEELRKRKLTIKGLKEDLVKRLRDAIYEEIDELKRQELNNVSNQESNQKDRYVEDLPNSMGSGLIDVLRTGNQSTNIESDTKKSDIESDKNTSNDCEGNKAPAKEFVTTADLNTSLEEECPAVPMKSDVLSGLASETETYQHPVCVETTDVKADQGMDDKNKELKSVTEDFTLNQSELKNQVSEVELNLGLQVNCESISIDSVSINEKNELKDNLNADNFHLELEVVKTELVHSSSTDVAPIGGDLHPSDNVPDPGDNQVPDEIMVDVLKTDNVDVGYSEKLNLDRSSGDESIEEDVLESKQIQSNAVPEVVEGRIDLEVVHSVSSELSPPKDNVIAHDAEKPFIPSEKRKHEEKEPHGGNEPFKRQRRWVTESQRVHEQHVSNLTSLDTPINSCSFTPKHTFVRSDSNISREGDTQKERTVPLSLKPPTNSLRIDRFLRPFTLKAAQELLGKTGTVCSFWMDTIKTHCYVTYSSEEEAVETRNAIYNLQWPPNGGRLLVAEFVDPQEVKKHLEAPLDSPLPMSSPASISPTTQVNQLSRQKSLKKQLPPPPSLPVAPPSKERLAPSPISKEPEPPLLTLDELFMKTKSTPRIYYLPLTEEQVSAKKVTQVRD</sequence>
<name>A0A0K9PIS0_ZOSMR</name>
<feature type="region of interest" description="Disordered" evidence="1">
    <location>
        <begin position="91"/>
        <end position="120"/>
    </location>
</feature>
<evidence type="ECO:0000313" key="3">
    <source>
        <dbReference type="EMBL" id="KMZ68978.1"/>
    </source>
</evidence>
<evidence type="ECO:0000259" key="2">
    <source>
        <dbReference type="PROSITE" id="PS50800"/>
    </source>
</evidence>
<feature type="region of interest" description="Disordered" evidence="1">
    <location>
        <begin position="365"/>
        <end position="390"/>
    </location>
</feature>
<dbReference type="Pfam" id="PF16294">
    <property type="entry name" value="RSB_motif"/>
    <property type="match status" value="1"/>
</dbReference>
<feature type="compositionally biased region" description="Basic and acidic residues" evidence="1">
    <location>
        <begin position="100"/>
        <end position="113"/>
    </location>
</feature>
<feature type="compositionally biased region" description="Pro residues" evidence="1">
    <location>
        <begin position="569"/>
        <end position="579"/>
    </location>
</feature>
<dbReference type="Pfam" id="PF02037">
    <property type="entry name" value="SAP"/>
    <property type="match status" value="1"/>
</dbReference>
<dbReference type="InterPro" id="IPR032552">
    <property type="entry name" value="RSB_motif"/>
</dbReference>
<proteinExistence type="predicted"/>
<organism evidence="3 4">
    <name type="scientific">Zostera marina</name>
    <name type="common">Eelgrass</name>
    <dbReference type="NCBI Taxonomy" id="29655"/>
    <lineage>
        <taxon>Eukaryota</taxon>
        <taxon>Viridiplantae</taxon>
        <taxon>Streptophyta</taxon>
        <taxon>Embryophyta</taxon>
        <taxon>Tracheophyta</taxon>
        <taxon>Spermatophyta</taxon>
        <taxon>Magnoliopsida</taxon>
        <taxon>Liliopsida</taxon>
        <taxon>Zosteraceae</taxon>
        <taxon>Zostera</taxon>
    </lineage>
</organism>
<dbReference type="SMART" id="SM00513">
    <property type="entry name" value="SAP"/>
    <property type="match status" value="1"/>
</dbReference>
<accession>A0A0K9PIS0</accession>
<evidence type="ECO:0000256" key="1">
    <source>
        <dbReference type="SAM" id="MobiDB-lite"/>
    </source>
</evidence>
<feature type="region of interest" description="Disordered" evidence="1">
    <location>
        <begin position="536"/>
        <end position="598"/>
    </location>
</feature>
<gene>
    <name evidence="3" type="ORF">ZOSMA_224G00150</name>
</gene>
<dbReference type="AlphaFoldDB" id="A0A0K9PIS0"/>
<dbReference type="STRING" id="29655.A0A0K9PIS0"/>